<comment type="caution">
    <text evidence="1">The sequence shown here is derived from an EMBL/GenBank/DDBJ whole genome shotgun (WGS) entry which is preliminary data.</text>
</comment>
<reference evidence="1 2" key="1">
    <citation type="submission" date="2018-06" db="EMBL/GenBank/DDBJ databases">
        <title>Genomic Encyclopedia of Archaeal and Bacterial Type Strains, Phase II (KMG-II): from individual species to whole genera.</title>
        <authorList>
            <person name="Goeker M."/>
        </authorList>
    </citation>
    <scope>NUCLEOTIDE SEQUENCE [LARGE SCALE GENOMIC DNA]</scope>
    <source>
        <strain evidence="1 2">JCM 11668</strain>
    </source>
</reference>
<proteinExistence type="predicted"/>
<dbReference type="RefSeq" id="WP_110781496.1">
    <property type="nucleotide sequence ID" value="NZ_QJTI01000016.1"/>
</dbReference>
<evidence type="ECO:0000313" key="2">
    <source>
        <dbReference type="Proteomes" id="UP000248148"/>
    </source>
</evidence>
<gene>
    <name evidence="1" type="ORF">BJ122_11679</name>
</gene>
<organism evidence="1 2">
    <name type="scientific">Rhodopseudomonas faecalis</name>
    <dbReference type="NCBI Taxonomy" id="99655"/>
    <lineage>
        <taxon>Bacteria</taxon>
        <taxon>Pseudomonadati</taxon>
        <taxon>Pseudomonadota</taxon>
        <taxon>Alphaproteobacteria</taxon>
        <taxon>Hyphomicrobiales</taxon>
        <taxon>Nitrobacteraceae</taxon>
        <taxon>Rhodopseudomonas</taxon>
    </lineage>
</organism>
<dbReference type="Proteomes" id="UP000248148">
    <property type="component" value="Unassembled WGS sequence"/>
</dbReference>
<dbReference type="InterPro" id="IPR018912">
    <property type="entry name" value="DUF2478"/>
</dbReference>
<dbReference type="OrthoDB" id="5918880at2"/>
<sequence length="178" mass="18864">MTTPALAVIVHTSGDPLEETFAAVRDRLAARPHTRIAGVVPRNGAPHSNGRLSFWLDDITRGDSIALSQDLGPGSASCILNPDGLATARVRLAEAIATHPDLVLFGRFAKEELAGRGVREEIGLAVAEGIPALVAVERSMLPGWIEFAGDDWAELPVDVDRIIAWFAALDAQRAAADA</sequence>
<accession>A0A318TDR9</accession>
<evidence type="ECO:0000313" key="1">
    <source>
        <dbReference type="EMBL" id="PYF01947.1"/>
    </source>
</evidence>
<dbReference type="EMBL" id="QJTI01000016">
    <property type="protein sequence ID" value="PYF01947.1"/>
    <property type="molecule type" value="Genomic_DNA"/>
</dbReference>
<keyword evidence="2" id="KW-1185">Reference proteome</keyword>
<dbReference type="Pfam" id="PF10649">
    <property type="entry name" value="DUF2478"/>
    <property type="match status" value="1"/>
</dbReference>
<name>A0A318TDR9_9BRAD</name>
<protein>
    <submittedName>
        <fullName evidence="1">Uncharacterized protein DUF2478</fullName>
    </submittedName>
</protein>
<dbReference type="AlphaFoldDB" id="A0A318TDR9"/>